<name>A0A6J5PPA9_9CAUD</name>
<gene>
    <name evidence="3" type="ORF">UFOVP1065_229</name>
    <name evidence="4" type="ORF">UFOVP1198_198</name>
    <name evidence="5" type="ORF">UFOVP1418_190</name>
    <name evidence="7" type="ORF">UFOVP1524_193</name>
    <name evidence="6" type="ORF">UFOVP1651_193</name>
    <name evidence="1" type="ORF">UFOVP908_171</name>
    <name evidence="2" type="ORF">UFOVP990_198</name>
</gene>
<accession>A0A6J5PPA9</accession>
<reference evidence="1" key="1">
    <citation type="submission" date="2020-05" db="EMBL/GenBank/DDBJ databases">
        <authorList>
            <person name="Chiriac C."/>
            <person name="Salcher M."/>
            <person name="Ghai R."/>
            <person name="Kavagutti S V."/>
        </authorList>
    </citation>
    <scope>NUCLEOTIDE SEQUENCE</scope>
</reference>
<evidence type="ECO:0000313" key="2">
    <source>
        <dbReference type="EMBL" id="CAB4177138.1"/>
    </source>
</evidence>
<organism evidence="1">
    <name type="scientific">uncultured Caudovirales phage</name>
    <dbReference type="NCBI Taxonomy" id="2100421"/>
    <lineage>
        <taxon>Viruses</taxon>
        <taxon>Duplodnaviria</taxon>
        <taxon>Heunggongvirae</taxon>
        <taxon>Uroviricota</taxon>
        <taxon>Caudoviricetes</taxon>
        <taxon>Peduoviridae</taxon>
        <taxon>Maltschvirus</taxon>
        <taxon>Maltschvirus maltsch</taxon>
    </lineage>
</organism>
<evidence type="ECO:0000313" key="6">
    <source>
        <dbReference type="EMBL" id="CAB4222828.1"/>
    </source>
</evidence>
<dbReference type="EMBL" id="LR797157">
    <property type="protein sequence ID" value="CAB4190858.1"/>
    <property type="molecule type" value="Genomic_DNA"/>
</dbReference>
<evidence type="ECO:0000313" key="7">
    <source>
        <dbReference type="EMBL" id="CAB5227815.1"/>
    </source>
</evidence>
<dbReference type="EMBL" id="LR798378">
    <property type="protein sequence ID" value="CAB5227815.1"/>
    <property type="molecule type" value="Genomic_DNA"/>
</dbReference>
<evidence type="ECO:0000313" key="5">
    <source>
        <dbReference type="EMBL" id="CAB4211207.1"/>
    </source>
</evidence>
<evidence type="ECO:0000313" key="4">
    <source>
        <dbReference type="EMBL" id="CAB4190858.1"/>
    </source>
</evidence>
<dbReference type="EMBL" id="LR797021">
    <property type="protein sequence ID" value="CAB4182339.1"/>
    <property type="molecule type" value="Genomic_DNA"/>
</dbReference>
<sequence length="413" mass="46261">MATDYSESLAEAHQDSGTTFEVSFDGVPSSDLDQVTPKEVMLGESLLTPGLQTSIKFDSYLHTLPVKMFDRFKNSAVFINIQKPSLKGFGLQTTLDVSQRVYRLDTRHLINNNTERFTIRACDDTQLTDPATLVSKSWKCTPPSYIVNEVLRGCVGAKMVDIEYADYPRDYIAENIHPFQVVSQQAGYALADGNDPSFIHYMTYGDYGSGPTHHFRSLKSLSRQGVTMRYFFNEINNSLADPRSIMTYNFPCDFDLMSDILNGIDANGQDINSTILFDPINKAFSLFNDKFNLFGCGIGSGVMKMAISNQNTYKQQDMCPDYTKEFLQKRQGRMGLLDSNKIALRMTVPFNPELHAGKTIQVSLYNKETRPDPVENYGSGTYLVLHMFHHIIQGGLATTTMDCVSSTVGRGIV</sequence>
<proteinExistence type="predicted"/>
<evidence type="ECO:0000313" key="1">
    <source>
        <dbReference type="EMBL" id="CAB4170898.1"/>
    </source>
</evidence>
<dbReference type="EMBL" id="LR797518">
    <property type="protein sequence ID" value="CAB4222828.1"/>
    <property type="molecule type" value="Genomic_DNA"/>
</dbReference>
<dbReference type="EMBL" id="LR796945">
    <property type="protein sequence ID" value="CAB4177138.1"/>
    <property type="molecule type" value="Genomic_DNA"/>
</dbReference>
<dbReference type="EMBL" id="LR796860">
    <property type="protein sequence ID" value="CAB4170898.1"/>
    <property type="molecule type" value="Genomic_DNA"/>
</dbReference>
<dbReference type="EMBL" id="LR797369">
    <property type="protein sequence ID" value="CAB4211207.1"/>
    <property type="molecule type" value="Genomic_DNA"/>
</dbReference>
<evidence type="ECO:0000313" key="3">
    <source>
        <dbReference type="EMBL" id="CAB4182339.1"/>
    </source>
</evidence>
<protein>
    <submittedName>
        <fullName evidence="1">Uncharacterized protein</fullName>
    </submittedName>
</protein>